<organism evidence="2 3">
    <name type="scientific">Neolamprologus brichardi</name>
    <name type="common">Fairy cichlid</name>
    <name type="synonym">Lamprologus brichardi</name>
    <dbReference type="NCBI Taxonomy" id="32507"/>
    <lineage>
        <taxon>Eukaryota</taxon>
        <taxon>Metazoa</taxon>
        <taxon>Chordata</taxon>
        <taxon>Craniata</taxon>
        <taxon>Vertebrata</taxon>
        <taxon>Euteleostomi</taxon>
        <taxon>Actinopterygii</taxon>
        <taxon>Neopterygii</taxon>
        <taxon>Teleostei</taxon>
        <taxon>Neoteleostei</taxon>
        <taxon>Acanthomorphata</taxon>
        <taxon>Ovalentaria</taxon>
        <taxon>Cichlomorphae</taxon>
        <taxon>Cichliformes</taxon>
        <taxon>Cichlidae</taxon>
        <taxon>African cichlids</taxon>
        <taxon>Pseudocrenilabrinae</taxon>
        <taxon>Lamprologini</taxon>
        <taxon>Neolamprologus</taxon>
    </lineage>
</organism>
<dbReference type="AlphaFoldDB" id="A0A3Q4ML06"/>
<protein>
    <recommendedName>
        <fullName evidence="4">Secreted protein</fullName>
    </recommendedName>
</protein>
<dbReference type="GeneTree" id="ENSGT00940000177829"/>
<keyword evidence="1" id="KW-0732">Signal</keyword>
<feature type="signal peptide" evidence="1">
    <location>
        <begin position="1"/>
        <end position="22"/>
    </location>
</feature>
<name>A0A3Q4ML06_NEOBR</name>
<reference evidence="2" key="1">
    <citation type="submission" date="2025-08" db="UniProtKB">
        <authorList>
            <consortium name="Ensembl"/>
        </authorList>
    </citation>
    <scope>IDENTIFICATION</scope>
</reference>
<evidence type="ECO:0000256" key="1">
    <source>
        <dbReference type="SAM" id="SignalP"/>
    </source>
</evidence>
<evidence type="ECO:0000313" key="3">
    <source>
        <dbReference type="Proteomes" id="UP000261580"/>
    </source>
</evidence>
<keyword evidence="3" id="KW-1185">Reference proteome</keyword>
<sequence length="83" mass="8956">MGKHSCLMLFVILHSDHAAASGEPHCSVAGPVGARHPVQGLLERFEAGPGCAARERGNKETHVIALRRSALCSFIHYIFAFNC</sequence>
<proteinExistence type="predicted"/>
<evidence type="ECO:0008006" key="4">
    <source>
        <dbReference type="Google" id="ProtNLM"/>
    </source>
</evidence>
<reference evidence="2" key="2">
    <citation type="submission" date="2025-09" db="UniProtKB">
        <authorList>
            <consortium name="Ensembl"/>
        </authorList>
    </citation>
    <scope>IDENTIFICATION</scope>
</reference>
<accession>A0A3Q4ML06</accession>
<dbReference type="Proteomes" id="UP000261580">
    <property type="component" value="Unassembled WGS sequence"/>
</dbReference>
<evidence type="ECO:0000313" key="2">
    <source>
        <dbReference type="Ensembl" id="ENSNBRP00000013314.1"/>
    </source>
</evidence>
<dbReference type="Ensembl" id="ENSNBRT00000013686.1">
    <property type="protein sequence ID" value="ENSNBRP00000013314.1"/>
    <property type="gene ID" value="ENSNBRG00000010335.1"/>
</dbReference>
<feature type="chain" id="PRO_5018530479" description="Secreted protein" evidence="1">
    <location>
        <begin position="23"/>
        <end position="83"/>
    </location>
</feature>
<dbReference type="STRING" id="32507.ENSNBRP00000013314"/>
<dbReference type="Bgee" id="ENSNBRG00000010335">
    <property type="expression patterns" value="Expressed in mesonephros and 2 other cell types or tissues"/>
</dbReference>